<accession>A0A2W5Z335</accession>
<reference evidence="3 4" key="1">
    <citation type="journal article" date="2017" name="Nature">
        <title>Atmospheric trace gases support primary production in Antarctic desert surface soil.</title>
        <authorList>
            <person name="Ji M."/>
            <person name="Greening C."/>
            <person name="Vanwonterghem I."/>
            <person name="Carere C.R."/>
            <person name="Bay S.K."/>
            <person name="Steen J.A."/>
            <person name="Montgomery K."/>
            <person name="Lines T."/>
            <person name="Beardall J."/>
            <person name="van Dorst J."/>
            <person name="Snape I."/>
            <person name="Stott M.B."/>
            <person name="Hugenholtz P."/>
            <person name="Ferrari B.C."/>
        </authorList>
    </citation>
    <scope>NUCLEOTIDE SEQUENCE [LARGE SCALE GENOMIC DNA]</scope>
    <source>
        <strain evidence="3">RRmetagenome_bin12</strain>
    </source>
</reference>
<evidence type="ECO:0008006" key="5">
    <source>
        <dbReference type="Google" id="ProtNLM"/>
    </source>
</evidence>
<keyword evidence="1" id="KW-1133">Transmembrane helix</keyword>
<feature type="signal peptide" evidence="2">
    <location>
        <begin position="1"/>
        <end position="38"/>
    </location>
</feature>
<keyword evidence="1" id="KW-0472">Membrane</keyword>
<dbReference type="EMBL" id="QHBU01000196">
    <property type="protein sequence ID" value="PZR79652.1"/>
    <property type="molecule type" value="Genomic_DNA"/>
</dbReference>
<feature type="chain" id="PRO_5016022235" description="IPTL-CTERM protein sorting domain-containing protein" evidence="2">
    <location>
        <begin position="39"/>
        <end position="735"/>
    </location>
</feature>
<dbReference type="AlphaFoldDB" id="A0A2W5Z335"/>
<proteinExistence type="predicted"/>
<keyword evidence="1" id="KW-0812">Transmembrane</keyword>
<dbReference type="Proteomes" id="UP000248724">
    <property type="component" value="Unassembled WGS sequence"/>
</dbReference>
<evidence type="ECO:0000256" key="2">
    <source>
        <dbReference type="SAM" id="SignalP"/>
    </source>
</evidence>
<comment type="caution">
    <text evidence="3">The sequence shown here is derived from an EMBL/GenBank/DDBJ whole genome shotgun (WGS) entry which is preliminary data.</text>
</comment>
<feature type="transmembrane region" description="Helical" evidence="1">
    <location>
        <begin position="710"/>
        <end position="728"/>
    </location>
</feature>
<gene>
    <name evidence="3" type="ORF">DLM65_10295</name>
</gene>
<protein>
    <recommendedName>
        <fullName evidence="5">IPTL-CTERM protein sorting domain-containing protein</fullName>
    </recommendedName>
</protein>
<name>A0A2W5Z335_9BACT</name>
<sequence>MSTHRTNHIAHRRRRALFLPAAAGLAGVLLTTTTTVHSASTAPGFGTPVASGIQGNGFEQDLRLDTQSGYFYTSAPQSLSSTISDVWRSFDGGQTFKLIPASVQPAGKPLTCAGGGDSELAVDSAGSLFFNDLTLANFSTARSDDHGTSFGANVSCNGVPDAGVDRQWYAVDGSVTNGGYLNLAYDRVAQTSPTQTPVVCPNGSPAGATQNVLVLAQSPLLAGVQAGVNFGPSQSLSCDEGIMGNNEFFKYADGKRVFVVHDNAAFNSVSMARCDEVGVSVATPTGYANCQDKVISSFPTAKTGGNFPTMTVDRQGHLFAVWEQAPITVTAGVTTITGNTQLMYSVSNDEGNTWSAAVPVPTPGLNNDVFAWPGAGDNGAVDVAFVGTPATFQGTAGPDSTTGDWSVYMVQFLPGVGWSAPILASEHHIHHGTIQTVIGGQTGDRTLGDFIQLRIGSQGEANISYSDSNNIDEGSTPQGMFVRQNSGSSVFPPAIVSGTPAPTGNCTNDAAGDGTFDSNATVGANQPNLDLLQACMAQPDSTHYQVTMKVADLTSLAPTAGSGGTTLLWQTQWHVPSSTDPHGGALFMVYMESVAGQAPTCWVGQNATTAVGGGVALTYPGSTQLTGTACTYTPTAPGTITITVPTAAVTEAGAIDNILYTVTASTQSLGSGNAETPPSVGGIGGQLFNLLDVAPGFDFNPAISAAIPEAPWTALLVLAAGATVAVGVRRRRRVV</sequence>
<organism evidence="3 4">
    <name type="scientific">Candidatus Aeolococcus gillhamiae</name>
    <dbReference type="NCBI Taxonomy" id="3127015"/>
    <lineage>
        <taxon>Bacteria</taxon>
        <taxon>Bacillati</taxon>
        <taxon>Candidatus Dormiibacterota</taxon>
        <taxon>Candidatus Dormibacteria</taxon>
        <taxon>Candidatus Aeolococcales</taxon>
        <taxon>Candidatus Aeolococcaceae</taxon>
        <taxon>Candidatus Aeolococcus</taxon>
    </lineage>
</organism>
<evidence type="ECO:0000313" key="3">
    <source>
        <dbReference type="EMBL" id="PZR79652.1"/>
    </source>
</evidence>
<evidence type="ECO:0000256" key="1">
    <source>
        <dbReference type="SAM" id="Phobius"/>
    </source>
</evidence>
<evidence type="ECO:0000313" key="4">
    <source>
        <dbReference type="Proteomes" id="UP000248724"/>
    </source>
</evidence>
<keyword evidence="2" id="KW-0732">Signal</keyword>
<dbReference type="CDD" id="cd15482">
    <property type="entry name" value="Sialidase_non-viral"/>
    <property type="match status" value="1"/>
</dbReference>